<dbReference type="PANTHER" id="PTHR11203:SF37">
    <property type="entry name" value="INTEGRATOR COMPLEX SUBUNIT 11"/>
    <property type="match status" value="1"/>
</dbReference>
<dbReference type="InterPro" id="IPR001279">
    <property type="entry name" value="Metallo-B-lactamas"/>
</dbReference>
<protein>
    <submittedName>
        <fullName evidence="4">Putative exonuclease of the beta-lactamase fold involved in RNA processing</fullName>
    </submittedName>
</protein>
<name>H8KMG2_SOLCM</name>
<keyword evidence="1" id="KW-0378">Hydrolase</keyword>
<dbReference type="eggNOG" id="COG1236">
    <property type="taxonomic scope" value="Bacteria"/>
</dbReference>
<keyword evidence="5" id="KW-1185">Reference proteome</keyword>
<keyword evidence="4" id="KW-0540">Nuclease</keyword>
<dbReference type="GO" id="GO:0004527">
    <property type="term" value="F:exonuclease activity"/>
    <property type="evidence" value="ECO:0007669"/>
    <property type="project" value="UniProtKB-KW"/>
</dbReference>
<evidence type="ECO:0000259" key="2">
    <source>
        <dbReference type="SMART" id="SM00849"/>
    </source>
</evidence>
<accession>H8KMG2</accession>
<evidence type="ECO:0000313" key="4">
    <source>
        <dbReference type="EMBL" id="AFD08757.1"/>
    </source>
</evidence>
<dbReference type="EMBL" id="CP003349">
    <property type="protein sequence ID" value="AFD08757.1"/>
    <property type="molecule type" value="Genomic_DNA"/>
</dbReference>
<sequence>MYITFHGAAQNVTGSKHLIRTESGKQILLDCGMFQGSGAETEVMNSHFGFDPKDVDYLILSHAHIDHCGLIPRLVKEGYNGKIFCTPATVDLTKLLLLDSARIQEADINYLNKKRKREGKPLLKPLYTTQDAEACFDQFVAIEYGVHNKIDRDIEVLFTDAGHIIGSAAVHLTIKDQGRTARITFSGDVGRYGAEILRSPETFPQADYILLESTYGNSLHEDAAPTERELLKYIRHTCVDKGGKLIIPAFSVGRTQEVLYVLNNLENLGELPPVDVFVDSPLSERTTKIIKSYPQYYNEDVGRTLQYDKDPFDFLRLHFIEDVEESKALNSRKNPCIIISSSGMAEAGRVKHHIANNISDSRNTILMVGYCEPGSLAGRLLNNQEVVRIFGSRFEVKAEVGKIDSLSAHGDYKDLSRFLSCQNPSKVKEVFLVHGEYEVQREFKEKLHLQGFNQVEIPYRHQRFKI</sequence>
<dbReference type="GO" id="GO:0004521">
    <property type="term" value="F:RNA endonuclease activity"/>
    <property type="evidence" value="ECO:0007669"/>
    <property type="project" value="TreeGrafter"/>
</dbReference>
<dbReference type="Gene3D" id="3.60.15.10">
    <property type="entry name" value="Ribonuclease Z/Hydroxyacylglutathione hydrolase-like"/>
    <property type="match status" value="1"/>
</dbReference>
<dbReference type="InterPro" id="IPR050698">
    <property type="entry name" value="MBL"/>
</dbReference>
<dbReference type="SUPFAM" id="SSF56281">
    <property type="entry name" value="Metallo-hydrolase/oxidoreductase"/>
    <property type="match status" value="1"/>
</dbReference>
<gene>
    <name evidence="4" type="ordered locus">Solca_3757</name>
</gene>
<dbReference type="Pfam" id="PF07521">
    <property type="entry name" value="RMMBL"/>
    <property type="match status" value="1"/>
</dbReference>
<dbReference type="InterPro" id="IPR022712">
    <property type="entry name" value="Beta_Casp"/>
</dbReference>
<reference evidence="4" key="1">
    <citation type="submission" date="2012-02" db="EMBL/GenBank/DDBJ databases">
        <title>The complete genome of Solitalea canadensis DSM 3403.</title>
        <authorList>
            <consortium name="US DOE Joint Genome Institute (JGI-PGF)"/>
            <person name="Lucas S."/>
            <person name="Copeland A."/>
            <person name="Lapidus A."/>
            <person name="Glavina del Rio T."/>
            <person name="Dalin E."/>
            <person name="Tice H."/>
            <person name="Bruce D."/>
            <person name="Goodwin L."/>
            <person name="Pitluck S."/>
            <person name="Peters L."/>
            <person name="Ovchinnikova G."/>
            <person name="Lu M."/>
            <person name="Kyrpides N."/>
            <person name="Mavromatis K."/>
            <person name="Ivanova N."/>
            <person name="Brettin T."/>
            <person name="Detter J.C."/>
            <person name="Han C."/>
            <person name="Larimer F."/>
            <person name="Land M."/>
            <person name="Hauser L."/>
            <person name="Markowitz V."/>
            <person name="Cheng J.-F."/>
            <person name="Hugenholtz P."/>
            <person name="Woyke T."/>
            <person name="Wu D."/>
            <person name="Spring S."/>
            <person name="Schroeder M."/>
            <person name="Kopitz M."/>
            <person name="Brambilla E."/>
            <person name="Klenk H.-P."/>
            <person name="Eisen J.A."/>
        </authorList>
    </citation>
    <scope>NUCLEOTIDE SEQUENCE</scope>
    <source>
        <strain evidence="4">DSM 3403</strain>
    </source>
</reference>
<feature type="domain" description="Beta-Casp" evidence="3">
    <location>
        <begin position="255"/>
        <end position="380"/>
    </location>
</feature>
<evidence type="ECO:0000259" key="3">
    <source>
        <dbReference type="SMART" id="SM01027"/>
    </source>
</evidence>
<dbReference type="STRING" id="929556.Solca_3757"/>
<dbReference type="SMART" id="SM01027">
    <property type="entry name" value="Beta-Casp"/>
    <property type="match status" value="1"/>
</dbReference>
<evidence type="ECO:0000256" key="1">
    <source>
        <dbReference type="ARBA" id="ARBA00022801"/>
    </source>
</evidence>
<feature type="domain" description="Metallo-beta-lactamase" evidence="2">
    <location>
        <begin position="13"/>
        <end position="227"/>
    </location>
</feature>
<dbReference type="AlphaFoldDB" id="H8KMG2"/>
<keyword evidence="4" id="KW-0269">Exonuclease</keyword>
<dbReference type="Pfam" id="PF10996">
    <property type="entry name" value="Beta-Casp"/>
    <property type="match status" value="1"/>
</dbReference>
<dbReference type="OrthoDB" id="9803916at2"/>
<dbReference type="HOGENOM" id="CLU_009673_5_2_10"/>
<dbReference type="PANTHER" id="PTHR11203">
    <property type="entry name" value="CLEAVAGE AND POLYADENYLATION SPECIFICITY FACTOR FAMILY MEMBER"/>
    <property type="match status" value="1"/>
</dbReference>
<dbReference type="KEGG" id="scn:Solca_3757"/>
<organism evidence="4 5">
    <name type="scientific">Solitalea canadensis (strain ATCC 29591 / DSM 3403 / JCM 21819 / LMG 8368 / NBRC 15130 / NCIMB 12057 / USAM 9D)</name>
    <name type="common">Flexibacter canadensis</name>
    <dbReference type="NCBI Taxonomy" id="929556"/>
    <lineage>
        <taxon>Bacteria</taxon>
        <taxon>Pseudomonadati</taxon>
        <taxon>Bacteroidota</taxon>
        <taxon>Sphingobacteriia</taxon>
        <taxon>Sphingobacteriales</taxon>
        <taxon>Sphingobacteriaceae</taxon>
        <taxon>Solitalea</taxon>
    </lineage>
</organism>
<dbReference type="RefSeq" id="WP_014681980.1">
    <property type="nucleotide sequence ID" value="NC_017770.1"/>
</dbReference>
<dbReference type="InterPro" id="IPR036866">
    <property type="entry name" value="RibonucZ/Hydroxyglut_hydro"/>
</dbReference>
<dbReference type="Pfam" id="PF00753">
    <property type="entry name" value="Lactamase_B"/>
    <property type="match status" value="1"/>
</dbReference>
<dbReference type="CDD" id="cd16295">
    <property type="entry name" value="TTHA0252-CPSF-like_MBL-fold"/>
    <property type="match status" value="1"/>
</dbReference>
<dbReference type="SMART" id="SM00849">
    <property type="entry name" value="Lactamase_B"/>
    <property type="match status" value="1"/>
</dbReference>
<dbReference type="Proteomes" id="UP000007590">
    <property type="component" value="Chromosome"/>
</dbReference>
<dbReference type="InterPro" id="IPR011108">
    <property type="entry name" value="RMMBL"/>
</dbReference>
<dbReference type="Gene3D" id="3.40.50.10890">
    <property type="match status" value="1"/>
</dbReference>
<evidence type="ECO:0000313" key="5">
    <source>
        <dbReference type="Proteomes" id="UP000007590"/>
    </source>
</evidence>
<proteinExistence type="predicted"/>